<feature type="region of interest" description="Disordered" evidence="1">
    <location>
        <begin position="238"/>
        <end position="264"/>
    </location>
</feature>
<feature type="region of interest" description="Disordered" evidence="1">
    <location>
        <begin position="1"/>
        <end position="36"/>
    </location>
</feature>
<evidence type="ECO:0000313" key="3">
    <source>
        <dbReference type="Proteomes" id="UP000249056"/>
    </source>
</evidence>
<accession>A0A395J7I2</accession>
<organism evidence="2 3">
    <name type="scientific">Monilinia fructigena</name>
    <dbReference type="NCBI Taxonomy" id="38457"/>
    <lineage>
        <taxon>Eukaryota</taxon>
        <taxon>Fungi</taxon>
        <taxon>Dikarya</taxon>
        <taxon>Ascomycota</taxon>
        <taxon>Pezizomycotina</taxon>
        <taxon>Leotiomycetes</taxon>
        <taxon>Helotiales</taxon>
        <taxon>Sclerotiniaceae</taxon>
        <taxon>Monilinia</taxon>
    </lineage>
</organism>
<proteinExistence type="predicted"/>
<protein>
    <submittedName>
        <fullName evidence="2">Uncharacterized protein</fullName>
    </submittedName>
</protein>
<name>A0A395J7I2_9HELO</name>
<sequence length="264" mass="29583">MPLPKAQKLSNEGLEKKDSTAKSCKRPAPKDRDKNGVIIGSETSIASRKRRCPRVTMASLQIDDENDDLGQFTTSFGADSHSHNTWGLPVSTAIVATKRKLLDTLAIVMSPQQGQLSYTALGLEAAPITFADFLWEDGEVFAAIMKLGCKNLKVVMKKDDGMRIMLEVAVNRIFTTSDDQNNWLKNDMPYQQAREDLKKKVKIELAALKDKFEQIFNDERVVKMGCCRVMGRDERLVKDQRRQSNSKMSAKSLKSRFGSECSSV</sequence>
<reference evidence="2 3" key="1">
    <citation type="submission" date="2018-06" db="EMBL/GenBank/DDBJ databases">
        <title>Genome Sequence of the Brown Rot Fungal Pathogen Monilinia fructigena.</title>
        <authorList>
            <person name="Landi L."/>
            <person name="De Miccolis Angelini R.M."/>
            <person name="Pollastro S."/>
            <person name="Abate D."/>
            <person name="Faretra F."/>
            <person name="Romanazzi G."/>
        </authorList>
    </citation>
    <scope>NUCLEOTIDE SEQUENCE [LARGE SCALE GENOMIC DNA]</scope>
    <source>
        <strain evidence="2 3">Mfrg269</strain>
    </source>
</reference>
<keyword evidence="3" id="KW-1185">Reference proteome</keyword>
<evidence type="ECO:0000256" key="1">
    <source>
        <dbReference type="SAM" id="MobiDB-lite"/>
    </source>
</evidence>
<dbReference type="Proteomes" id="UP000249056">
    <property type="component" value="Unassembled WGS sequence"/>
</dbReference>
<gene>
    <name evidence="2" type="ORF">DID88_008802</name>
</gene>
<dbReference type="OrthoDB" id="5413827at2759"/>
<comment type="caution">
    <text evidence="2">The sequence shown here is derived from an EMBL/GenBank/DDBJ whole genome shotgun (WGS) entry which is preliminary data.</text>
</comment>
<dbReference type="EMBL" id="QKRW01000002">
    <property type="protein sequence ID" value="RAL68084.1"/>
    <property type="molecule type" value="Genomic_DNA"/>
</dbReference>
<evidence type="ECO:0000313" key="2">
    <source>
        <dbReference type="EMBL" id="RAL68084.1"/>
    </source>
</evidence>
<dbReference type="AlphaFoldDB" id="A0A395J7I2"/>